<evidence type="ECO:0000256" key="4">
    <source>
        <dbReference type="ARBA" id="ARBA00022833"/>
    </source>
</evidence>
<accession>A0ABR0XJ62</accession>
<keyword evidence="11" id="KW-1185">Reference proteome</keyword>
<evidence type="ECO:0000259" key="9">
    <source>
        <dbReference type="Pfam" id="PF23380"/>
    </source>
</evidence>
<keyword evidence="2" id="KW-0479">Metal-binding</keyword>
<evidence type="ECO:0000256" key="3">
    <source>
        <dbReference type="ARBA" id="ARBA00022771"/>
    </source>
</evidence>
<dbReference type="PANTHER" id="PTHR46286:SF2">
    <property type="entry name" value="VIN3-LIKE PROTEIN 2"/>
    <property type="match status" value="1"/>
</dbReference>
<dbReference type="InterPro" id="IPR044514">
    <property type="entry name" value="VIN3-like"/>
</dbReference>
<evidence type="ECO:0000259" key="8">
    <source>
        <dbReference type="Pfam" id="PF23376"/>
    </source>
</evidence>
<keyword evidence="3" id="KW-0863">Zinc-finger</keyword>
<sequence length="796" mass="89545">MEVISHVHMERLRSEMQREQTNTSSSTDDEFFSSTKLHEYIDEVVKNFQKMKECNDPMHNESMSKFDLLTPETESPVVEEQPTYEANIDDDVIQGLHDSQIDKVIHGQIHHAGQVVGSSGDSLPINEKSSFRSEFMKKNNQYLVGMTGKERDIVGHFVVVVINFVEKKIQYLDNLAHDAAIVDEYHGLATLLNARSATVDNHGKGKALAFDPSKCSKLSMEQKRELVYEVSNWSDGATEMLHSWSRQEILQILCAELGKERKYTGLTKSKIIEHLLKIVYEKKSQEGGISSGSEVQPSSENGERTPKRQRKSDQSNRLPIAANGATTSGPDIYSADMVYCKNSACKAKMNREDVFCKRCSCCICRQYDDNKDPSLWLICNSDPPFHGMSCGMSCHLECALRHENSGISKDRQDKGLDGSFCCVSCGKVNDLLGSWRKQLVVARDTRRVDILCYRLSLAQKILAGTKHYQSLCGDIDEAVEKLEEEVGPLTGLPVKKARGIVNRLSSGPEIQRLCASVVESLDLMLSKRVSDTPSDCNALASKLVRIEDIRSSSLTVILNYDDSNVGNVMGYMLWHRKASDIHYPSEPTCRLFAPNMKFLLSSLSPATDYFLKVIILDKDRESGRKETNGDVISLLDEEQINCDAVNFRNKESSNGTENGSNTPRTGLECVPFMNRSEDRLQITPYKMENCKDGVGRKNKRKISGNVIDVIASKRDEEEPQAGSSSKREVEKIETKSAMKFLTWYSLRATPQEVRIVKVFIDTFIEDPESLAGQLVDTFFRMLCRTRDVRLCRLDSA</sequence>
<dbReference type="EMBL" id="JABTTQ020000004">
    <property type="protein sequence ID" value="KAK6159083.1"/>
    <property type="molecule type" value="Genomic_DNA"/>
</dbReference>
<feature type="region of interest" description="Disordered" evidence="6">
    <location>
        <begin position="648"/>
        <end position="669"/>
    </location>
</feature>
<dbReference type="Pfam" id="PF23376">
    <property type="entry name" value="Fn3_VIN3"/>
    <property type="match status" value="1"/>
</dbReference>
<evidence type="ECO:0000313" key="10">
    <source>
        <dbReference type="EMBL" id="KAK6159083.1"/>
    </source>
</evidence>
<evidence type="ECO:0000313" key="11">
    <source>
        <dbReference type="Proteomes" id="UP001318860"/>
    </source>
</evidence>
<dbReference type="Pfam" id="PF23380">
    <property type="entry name" value="VIN3_C"/>
    <property type="match status" value="1"/>
</dbReference>
<evidence type="ECO:0000256" key="6">
    <source>
        <dbReference type="SAM" id="MobiDB-lite"/>
    </source>
</evidence>
<dbReference type="InterPro" id="IPR032881">
    <property type="entry name" value="Oberon-like_PHD"/>
</dbReference>
<feature type="compositionally biased region" description="Basic and acidic residues" evidence="6">
    <location>
        <begin position="301"/>
        <end position="314"/>
    </location>
</feature>
<name>A0ABR0XJ62_REHGL</name>
<feature type="compositionally biased region" description="Polar residues" evidence="6">
    <location>
        <begin position="652"/>
        <end position="664"/>
    </location>
</feature>
<dbReference type="PANTHER" id="PTHR46286">
    <property type="entry name" value="VIN3-LIKE PROTEIN 2-RELATED"/>
    <property type="match status" value="1"/>
</dbReference>
<feature type="region of interest" description="Disordered" evidence="6">
    <location>
        <begin position="287"/>
        <end position="324"/>
    </location>
</feature>
<dbReference type="InterPro" id="IPR058585">
    <property type="entry name" value="Fn3_VIN3"/>
</dbReference>
<organism evidence="10 11">
    <name type="scientific">Rehmannia glutinosa</name>
    <name type="common">Chinese foxglove</name>
    <dbReference type="NCBI Taxonomy" id="99300"/>
    <lineage>
        <taxon>Eukaryota</taxon>
        <taxon>Viridiplantae</taxon>
        <taxon>Streptophyta</taxon>
        <taxon>Embryophyta</taxon>
        <taxon>Tracheophyta</taxon>
        <taxon>Spermatophyta</taxon>
        <taxon>Magnoliopsida</taxon>
        <taxon>eudicotyledons</taxon>
        <taxon>Gunneridae</taxon>
        <taxon>Pentapetalae</taxon>
        <taxon>asterids</taxon>
        <taxon>lamiids</taxon>
        <taxon>Lamiales</taxon>
        <taxon>Orobanchaceae</taxon>
        <taxon>Rehmannieae</taxon>
        <taxon>Rehmannia</taxon>
    </lineage>
</organism>
<feature type="domain" description="Oberon-like PHD finger" evidence="7">
    <location>
        <begin position="340"/>
        <end position="460"/>
    </location>
</feature>
<comment type="subcellular location">
    <subcellularLocation>
        <location evidence="1">Nucleus</location>
    </subcellularLocation>
</comment>
<evidence type="ECO:0000256" key="1">
    <source>
        <dbReference type="ARBA" id="ARBA00004123"/>
    </source>
</evidence>
<evidence type="ECO:0000256" key="5">
    <source>
        <dbReference type="ARBA" id="ARBA00023242"/>
    </source>
</evidence>
<feature type="domain" description="VIN3-like C-terminal" evidence="9">
    <location>
        <begin position="731"/>
        <end position="783"/>
    </location>
</feature>
<keyword evidence="4" id="KW-0862">Zinc</keyword>
<keyword evidence="5" id="KW-0539">Nucleus</keyword>
<protein>
    <submittedName>
        <fullName evidence="10">Uncharacterized protein</fullName>
    </submittedName>
</protein>
<dbReference type="Pfam" id="PF07227">
    <property type="entry name" value="PHD_Oberon"/>
    <property type="match status" value="1"/>
</dbReference>
<evidence type="ECO:0000259" key="7">
    <source>
        <dbReference type="Pfam" id="PF07227"/>
    </source>
</evidence>
<feature type="compositionally biased region" description="Polar residues" evidence="6">
    <location>
        <begin position="287"/>
        <end position="300"/>
    </location>
</feature>
<dbReference type="CDD" id="cd15521">
    <property type="entry name" value="PHD_VIN3_plant"/>
    <property type="match status" value="1"/>
</dbReference>
<evidence type="ECO:0000256" key="2">
    <source>
        <dbReference type="ARBA" id="ARBA00022723"/>
    </source>
</evidence>
<feature type="domain" description="VIN3-like fibronectin type-III" evidence="8">
    <location>
        <begin position="544"/>
        <end position="627"/>
    </location>
</feature>
<dbReference type="InterPro" id="IPR056990">
    <property type="entry name" value="VIN3-like_C"/>
</dbReference>
<proteinExistence type="predicted"/>
<dbReference type="Proteomes" id="UP001318860">
    <property type="component" value="Unassembled WGS sequence"/>
</dbReference>
<reference evidence="10 11" key="1">
    <citation type="journal article" date="2021" name="Comput. Struct. Biotechnol. J.">
        <title>De novo genome assembly of the potent medicinal plant Rehmannia glutinosa using nanopore technology.</title>
        <authorList>
            <person name="Ma L."/>
            <person name="Dong C."/>
            <person name="Song C."/>
            <person name="Wang X."/>
            <person name="Zheng X."/>
            <person name="Niu Y."/>
            <person name="Chen S."/>
            <person name="Feng W."/>
        </authorList>
    </citation>
    <scope>NUCLEOTIDE SEQUENCE [LARGE SCALE GENOMIC DNA]</scope>
    <source>
        <strain evidence="10">DH-2019</strain>
    </source>
</reference>
<gene>
    <name evidence="10" type="ORF">DH2020_006397</name>
</gene>
<comment type="caution">
    <text evidence="10">The sequence shown here is derived from an EMBL/GenBank/DDBJ whole genome shotgun (WGS) entry which is preliminary data.</text>
</comment>